<comment type="caution">
    <text evidence="1">The sequence shown here is derived from an EMBL/GenBank/DDBJ whole genome shotgun (WGS) entry which is preliminary data.</text>
</comment>
<evidence type="ECO:0000313" key="1">
    <source>
        <dbReference type="EMBL" id="GEO08745.1"/>
    </source>
</evidence>
<organism evidence="1 2">
    <name type="scientific">Segetibacter aerophilus</name>
    <dbReference type="NCBI Taxonomy" id="670293"/>
    <lineage>
        <taxon>Bacteria</taxon>
        <taxon>Pseudomonadati</taxon>
        <taxon>Bacteroidota</taxon>
        <taxon>Chitinophagia</taxon>
        <taxon>Chitinophagales</taxon>
        <taxon>Chitinophagaceae</taxon>
        <taxon>Segetibacter</taxon>
    </lineage>
</organism>
<dbReference type="RefSeq" id="WP_147202812.1">
    <property type="nucleotide sequence ID" value="NZ_BJYT01000004.1"/>
</dbReference>
<dbReference type="OrthoDB" id="963867at2"/>
<proteinExistence type="predicted"/>
<accession>A0A512B9W4</accession>
<name>A0A512B9W4_9BACT</name>
<reference evidence="1 2" key="1">
    <citation type="submission" date="2019-07" db="EMBL/GenBank/DDBJ databases">
        <title>Whole genome shotgun sequence of Segetibacter aerophilus NBRC 106135.</title>
        <authorList>
            <person name="Hosoyama A."/>
            <person name="Uohara A."/>
            <person name="Ohji S."/>
            <person name="Ichikawa N."/>
        </authorList>
    </citation>
    <scope>NUCLEOTIDE SEQUENCE [LARGE SCALE GENOMIC DNA]</scope>
    <source>
        <strain evidence="1 2">NBRC 106135</strain>
    </source>
</reference>
<keyword evidence="2" id="KW-1185">Reference proteome</keyword>
<sequence length="249" mass="29320">MEYHKYPVKLLEDIQGLFRNFRKLVDDTDDLTFKQSEPFIFYIEGAKPGWFFEISKPRLDSNNKFNISYSCRPASAIDPNNFTSSGVIEYCYNAFNNWRDLTQRYQKIAITREEDFINQYEKEFYEDLKILDEDADTAPFKLPQQLLLYSYYEYAEKMLEQEIQKGEPVQELKAEATFLKNNIQNCTKNKALKGFSRFLAKAQQAGIKYLNPLWLDGKKEAVKRGINYVFDHVPDALTYIHTHITAFIT</sequence>
<dbReference type="Proteomes" id="UP000321513">
    <property type="component" value="Unassembled WGS sequence"/>
</dbReference>
<dbReference type="AlphaFoldDB" id="A0A512B9W4"/>
<dbReference type="EMBL" id="BJYT01000004">
    <property type="protein sequence ID" value="GEO08745.1"/>
    <property type="molecule type" value="Genomic_DNA"/>
</dbReference>
<evidence type="ECO:0000313" key="2">
    <source>
        <dbReference type="Proteomes" id="UP000321513"/>
    </source>
</evidence>
<protein>
    <submittedName>
        <fullName evidence="1">Uncharacterized protein</fullName>
    </submittedName>
</protein>
<gene>
    <name evidence="1" type="ORF">SAE01_12410</name>
</gene>